<dbReference type="Pfam" id="PF12158">
    <property type="entry name" value="DUF3592"/>
    <property type="match status" value="1"/>
</dbReference>
<feature type="domain" description="DUF3592" evidence="2">
    <location>
        <begin position="62"/>
        <end position="145"/>
    </location>
</feature>
<dbReference type="Proteomes" id="UP000239907">
    <property type="component" value="Unassembled WGS sequence"/>
</dbReference>
<evidence type="ECO:0000313" key="4">
    <source>
        <dbReference type="Proteomes" id="UP000239907"/>
    </source>
</evidence>
<dbReference type="OrthoDB" id="194880at2"/>
<evidence type="ECO:0000256" key="1">
    <source>
        <dbReference type="SAM" id="Phobius"/>
    </source>
</evidence>
<protein>
    <recommendedName>
        <fullName evidence="2">DUF3592 domain-containing protein</fullName>
    </recommendedName>
</protein>
<gene>
    <name evidence="3" type="ORF">BSZ32_07840</name>
</gene>
<accession>A0A2S7U1G9</accession>
<evidence type="ECO:0000313" key="3">
    <source>
        <dbReference type="EMBL" id="PQJ28430.1"/>
    </source>
</evidence>
<keyword evidence="1" id="KW-0812">Transmembrane</keyword>
<keyword evidence="1" id="KW-0472">Membrane</keyword>
<dbReference type="AlphaFoldDB" id="A0A2S7U1G9"/>
<sequence>MGFKSFRKKDKALSSKKKEKVGNLIMIPFFGIFGLAGFAVLIFFVIPMWTKYFDAQSWQSKTATVVWSKVRTHDGDDGDTYSADIFYKYNYGERVYKSNNVDLMGGSSSGRGGKQDKVKAHPPGKQITCFVNPDNPHDALLEREMGWWAAFSLFPLPFIVVGVGGLIWGLKKKKKALSARAKLRKSKSRPDTSAYRSSHRKEFSPRGKRIGWIFGVLFIAAFWNGIVSVFLCQLIPTWQKGEPDWFLTLFLTPFVAVGIGMILHVFYRILACFNAAPILTLAPAEITLGQATQLKWKTLSGEHKLSHFAIYLVGEEEARYRRGTDTVTDTSIFYEQALIDTKDPRKVRRGEAEIVLPSDTMPSWKSSNNAIKWSLRVRGEISFWPDIKDNYEVTVLPTDTQN</sequence>
<organism evidence="3 4">
    <name type="scientific">Rubritalea profundi</name>
    <dbReference type="NCBI Taxonomy" id="1658618"/>
    <lineage>
        <taxon>Bacteria</taxon>
        <taxon>Pseudomonadati</taxon>
        <taxon>Verrucomicrobiota</taxon>
        <taxon>Verrucomicrobiia</taxon>
        <taxon>Verrucomicrobiales</taxon>
        <taxon>Rubritaleaceae</taxon>
        <taxon>Rubritalea</taxon>
    </lineage>
</organism>
<feature type="transmembrane region" description="Helical" evidence="1">
    <location>
        <begin position="21"/>
        <end position="46"/>
    </location>
</feature>
<keyword evidence="4" id="KW-1185">Reference proteome</keyword>
<dbReference type="RefSeq" id="WP_105042931.1">
    <property type="nucleotide sequence ID" value="NZ_MQWA01000001.1"/>
</dbReference>
<evidence type="ECO:0000259" key="2">
    <source>
        <dbReference type="Pfam" id="PF12158"/>
    </source>
</evidence>
<feature type="transmembrane region" description="Helical" evidence="1">
    <location>
        <begin position="210"/>
        <end position="239"/>
    </location>
</feature>
<feature type="transmembrane region" description="Helical" evidence="1">
    <location>
        <begin position="245"/>
        <end position="267"/>
    </location>
</feature>
<name>A0A2S7U1G9_9BACT</name>
<dbReference type="InterPro" id="IPR021994">
    <property type="entry name" value="DUF3592"/>
</dbReference>
<keyword evidence="1" id="KW-1133">Transmembrane helix</keyword>
<feature type="transmembrane region" description="Helical" evidence="1">
    <location>
        <begin position="147"/>
        <end position="170"/>
    </location>
</feature>
<comment type="caution">
    <text evidence="3">The sequence shown here is derived from an EMBL/GenBank/DDBJ whole genome shotgun (WGS) entry which is preliminary data.</text>
</comment>
<dbReference type="EMBL" id="MQWA01000001">
    <property type="protein sequence ID" value="PQJ28430.1"/>
    <property type="molecule type" value="Genomic_DNA"/>
</dbReference>
<proteinExistence type="predicted"/>
<reference evidence="3 4" key="1">
    <citation type="submission" date="2016-12" db="EMBL/GenBank/DDBJ databases">
        <title>Study of bacterial adaptation to deep sea.</title>
        <authorList>
            <person name="Song J."/>
            <person name="Yoshizawa S."/>
            <person name="Kogure K."/>
        </authorList>
    </citation>
    <scope>NUCLEOTIDE SEQUENCE [LARGE SCALE GENOMIC DNA]</scope>
    <source>
        <strain evidence="3 4">SAORIC-165</strain>
    </source>
</reference>